<keyword evidence="2" id="KW-1015">Disulfide bond</keyword>
<evidence type="ECO:0000256" key="2">
    <source>
        <dbReference type="ARBA" id="ARBA00023157"/>
    </source>
</evidence>
<dbReference type="InterPro" id="IPR036084">
    <property type="entry name" value="Ser_inhib-like_sf"/>
</dbReference>
<dbReference type="EMBL" id="UFQT01000082">
    <property type="protein sequence ID" value="SSX19436.1"/>
    <property type="molecule type" value="Genomic_DNA"/>
</dbReference>
<dbReference type="CDD" id="cd19941">
    <property type="entry name" value="TIL"/>
    <property type="match status" value="3"/>
</dbReference>
<evidence type="ECO:0000256" key="1">
    <source>
        <dbReference type="ARBA" id="ARBA00022690"/>
    </source>
</evidence>
<accession>A0A336LN65</accession>
<proteinExistence type="predicted"/>
<evidence type="ECO:0000256" key="3">
    <source>
        <dbReference type="SAM" id="SignalP"/>
    </source>
</evidence>
<feature type="signal peptide" evidence="3">
    <location>
        <begin position="1"/>
        <end position="23"/>
    </location>
</feature>
<feature type="chain" id="PRO_5016354211" evidence="3">
    <location>
        <begin position="24"/>
        <end position="413"/>
    </location>
</feature>
<dbReference type="GO" id="GO:0030414">
    <property type="term" value="F:peptidase inhibitor activity"/>
    <property type="evidence" value="ECO:0007669"/>
    <property type="project" value="UniProtKB-KW"/>
</dbReference>
<gene>
    <name evidence="5" type="primary">CSON014544</name>
</gene>
<dbReference type="VEuPathDB" id="VectorBase:CSON014544"/>
<evidence type="ECO:0000259" key="4">
    <source>
        <dbReference type="Pfam" id="PF01826"/>
    </source>
</evidence>
<dbReference type="AlphaFoldDB" id="A0A336LN65"/>
<sequence>MGLKLSFIFKFIFIFTLIENTISTGTEPQEVSKPTAPLPEGFERLDYPYPNYIVGLYPVPPFDAACSCDDKYEIQMCGPSYGDGCEIVFYGRPNCTTETTCLNGCYCDNRRGWYRHPMTLKCVKKHECPVPEKHYIYWNCGGKNEEYRLGDSLCEDSCDFHLGKVKCVANECVAGCYCKKGFARSKKFNNECVPIYDCDYNELDQNTYIRISRDTTNNNDVQHVQFYETEPEPEYFTPETLPECGLNEYFDFCGSTCFETCKTFRYNSTDECKLECEEGCFCKPGFSRHPATGSCVLSSCCPEKDPKVYLPCINTVKYCGGKYEVYREEFNECLEKCNISPLVCSNDVLYKGCFCQNGPLVCSNDVLYKGCFCQNGFKRNYDGVCVPESECYDKDYSSRYIFQDKYLEQVKLN</sequence>
<feature type="domain" description="TIL" evidence="4">
    <location>
        <begin position="142"/>
        <end position="198"/>
    </location>
</feature>
<dbReference type="Gene3D" id="2.10.25.10">
    <property type="entry name" value="Laminin"/>
    <property type="match status" value="3"/>
</dbReference>
<dbReference type="PANTHER" id="PTHR23259:SF70">
    <property type="entry name" value="ACCESSORY GLAND PROTEIN ACP62F-RELATED"/>
    <property type="match status" value="1"/>
</dbReference>
<organism evidence="5">
    <name type="scientific">Culicoides sonorensis</name>
    <name type="common">Biting midge</name>
    <dbReference type="NCBI Taxonomy" id="179676"/>
    <lineage>
        <taxon>Eukaryota</taxon>
        <taxon>Metazoa</taxon>
        <taxon>Ecdysozoa</taxon>
        <taxon>Arthropoda</taxon>
        <taxon>Hexapoda</taxon>
        <taxon>Insecta</taxon>
        <taxon>Pterygota</taxon>
        <taxon>Neoptera</taxon>
        <taxon>Endopterygota</taxon>
        <taxon>Diptera</taxon>
        <taxon>Nematocera</taxon>
        <taxon>Chironomoidea</taxon>
        <taxon>Ceratopogonidae</taxon>
        <taxon>Ceratopogoninae</taxon>
        <taxon>Culicoides</taxon>
        <taxon>Monoculicoides</taxon>
    </lineage>
</organism>
<name>A0A336LN65_CULSO</name>
<dbReference type="SUPFAM" id="SSF57567">
    <property type="entry name" value="Serine protease inhibitors"/>
    <property type="match status" value="3"/>
</dbReference>
<dbReference type="InterPro" id="IPR002919">
    <property type="entry name" value="TIL_dom"/>
</dbReference>
<keyword evidence="1" id="KW-0646">Protease inhibitor</keyword>
<reference evidence="5" key="1">
    <citation type="submission" date="2018-07" db="EMBL/GenBank/DDBJ databases">
        <authorList>
            <person name="Quirk P.G."/>
            <person name="Krulwich T.A."/>
        </authorList>
    </citation>
    <scope>NUCLEOTIDE SEQUENCE</scope>
</reference>
<protein>
    <submittedName>
        <fullName evidence="5">CSON014544 protein</fullName>
    </submittedName>
</protein>
<feature type="domain" description="TIL" evidence="4">
    <location>
        <begin position="244"/>
        <end position="301"/>
    </location>
</feature>
<dbReference type="InterPro" id="IPR051368">
    <property type="entry name" value="SerProtInhib-TIL_Domain"/>
</dbReference>
<evidence type="ECO:0000313" key="5">
    <source>
        <dbReference type="EMBL" id="SSX19436.1"/>
    </source>
</evidence>
<dbReference type="Pfam" id="PF01826">
    <property type="entry name" value="TIL"/>
    <property type="match status" value="2"/>
</dbReference>
<dbReference type="PANTHER" id="PTHR23259">
    <property type="entry name" value="RIDDLE"/>
    <property type="match status" value="1"/>
</dbReference>
<keyword evidence="3" id="KW-0732">Signal</keyword>